<evidence type="ECO:0000313" key="2">
    <source>
        <dbReference type="Proteomes" id="UP000032515"/>
    </source>
</evidence>
<dbReference type="AlphaFoldDB" id="A0A0D7ENB0"/>
<sequence>FAPKGTPAPIIARLNAAASKALDDPEVRRRLLALGSVIPSPAERTPQALAQLVKVEIDRWKPVLMAVAP</sequence>
<dbReference type="EMBL" id="JXXE01000263">
    <property type="protein sequence ID" value="KIZ42309.1"/>
    <property type="molecule type" value="Genomic_DNA"/>
</dbReference>
<proteinExistence type="predicted"/>
<feature type="non-terminal residue" evidence="1">
    <location>
        <position position="1"/>
    </location>
</feature>
<name>A0A0D7ENB0_RHOPL</name>
<dbReference type="PATRIC" id="fig|1076.23.peg.2738"/>
<accession>A0A0D7ENB0</accession>
<reference evidence="1 2" key="1">
    <citation type="submission" date="2014-11" db="EMBL/GenBank/DDBJ databases">
        <title>Genomics and ecophysiology of heterotrophic nitrogen fixing bacteria isolated from estuarine surface water.</title>
        <authorList>
            <person name="Bentzon-Tilia M."/>
            <person name="Severin I."/>
            <person name="Hansen L.H."/>
            <person name="Riemann L."/>
        </authorList>
    </citation>
    <scope>NUCLEOTIDE SEQUENCE [LARGE SCALE GENOMIC DNA]</scope>
    <source>
        <strain evidence="1 2">BAL398</strain>
    </source>
</reference>
<protein>
    <recommendedName>
        <fullName evidence="3">Tripartite tricarboxylate transporter substrate binding protein BugD</fullName>
    </recommendedName>
</protein>
<dbReference type="Proteomes" id="UP000032515">
    <property type="component" value="Unassembled WGS sequence"/>
</dbReference>
<evidence type="ECO:0008006" key="3">
    <source>
        <dbReference type="Google" id="ProtNLM"/>
    </source>
</evidence>
<evidence type="ECO:0000313" key="1">
    <source>
        <dbReference type="EMBL" id="KIZ42309.1"/>
    </source>
</evidence>
<dbReference type="InterPro" id="IPR042100">
    <property type="entry name" value="Bug_dom1"/>
</dbReference>
<comment type="caution">
    <text evidence="1">The sequence shown here is derived from an EMBL/GenBank/DDBJ whole genome shotgun (WGS) entry which is preliminary data.</text>
</comment>
<gene>
    <name evidence="1" type="ORF">OO17_13185</name>
</gene>
<organism evidence="1 2">
    <name type="scientific">Rhodopseudomonas palustris</name>
    <dbReference type="NCBI Taxonomy" id="1076"/>
    <lineage>
        <taxon>Bacteria</taxon>
        <taxon>Pseudomonadati</taxon>
        <taxon>Pseudomonadota</taxon>
        <taxon>Alphaproteobacteria</taxon>
        <taxon>Hyphomicrobiales</taxon>
        <taxon>Nitrobacteraceae</taxon>
        <taxon>Rhodopseudomonas</taxon>
    </lineage>
</organism>
<dbReference type="Gene3D" id="3.40.190.150">
    <property type="entry name" value="Bordetella uptake gene, domain 1"/>
    <property type="match status" value="1"/>
</dbReference>